<dbReference type="Gene3D" id="1.25.40.10">
    <property type="entry name" value="Tetratricopeptide repeat domain"/>
    <property type="match status" value="2"/>
</dbReference>
<feature type="repeat" description="PPR" evidence="2">
    <location>
        <begin position="237"/>
        <end position="271"/>
    </location>
</feature>
<dbReference type="PANTHER" id="PTHR46862">
    <property type="entry name" value="OS07G0661900 PROTEIN"/>
    <property type="match status" value="1"/>
</dbReference>
<evidence type="ECO:0000313" key="4">
    <source>
        <dbReference type="RefSeq" id="XP_022147089.1"/>
    </source>
</evidence>
<keyword evidence="3" id="KW-1185">Reference proteome</keyword>
<protein>
    <submittedName>
        <fullName evidence="4">Pentatricopeptide repeat-containing protein At1g01970</fullName>
    </submittedName>
</protein>
<keyword evidence="1" id="KW-0677">Repeat</keyword>
<feature type="repeat" description="PPR" evidence="2">
    <location>
        <begin position="167"/>
        <end position="201"/>
    </location>
</feature>
<name>A0A6J1D001_MOMCH</name>
<evidence type="ECO:0000313" key="3">
    <source>
        <dbReference type="Proteomes" id="UP000504603"/>
    </source>
</evidence>
<dbReference type="RefSeq" id="XP_022147089.1">
    <property type="nucleotide sequence ID" value="XM_022291397.1"/>
</dbReference>
<dbReference type="AlphaFoldDB" id="A0A6J1D001"/>
<sequence>MGTFPCNIIYQLHPRQPLVNGIAEGSCYCYLGGSVEQRRRVFSSRRSCSQLAVAAAIVERVRETGSEIEKLRFRWVEVGSDITETQKQAISRLPPKMAKRCKALMRQIICFSPQKGNLSDLLTAWVRIMKPKRADWLLVLKHLRLFNHPFYIEVAEAALLEKTFEASTRDFTKIIHYYGKQNRLEDAEKILLSMKEKGFACDQITLTTMVHIYSKADKLNLAKQTFEELKLLEQPLDKRSYGAMIMAYIRAGMPQEGESILREMDAKEIYAGSEVYKALLRAYSMTGNAEGAQRVFDAIQLAAIPPDEKLCGLLINAYLMAGQTQKVRISFDNMRKAGLEPVDKCIALVLAAYEKENRLNAALELLIDLEKENLMVGKEASEILAAWFKRLGVIEEVELVLREYAMKGASG</sequence>
<evidence type="ECO:0000256" key="2">
    <source>
        <dbReference type="PROSITE-ProRule" id="PRU00708"/>
    </source>
</evidence>
<feature type="repeat" description="PPR" evidence="2">
    <location>
        <begin position="307"/>
        <end position="341"/>
    </location>
</feature>
<proteinExistence type="predicted"/>
<organism evidence="3 4">
    <name type="scientific">Momordica charantia</name>
    <name type="common">Bitter gourd</name>
    <name type="synonym">Balsam pear</name>
    <dbReference type="NCBI Taxonomy" id="3673"/>
    <lineage>
        <taxon>Eukaryota</taxon>
        <taxon>Viridiplantae</taxon>
        <taxon>Streptophyta</taxon>
        <taxon>Embryophyta</taxon>
        <taxon>Tracheophyta</taxon>
        <taxon>Spermatophyta</taxon>
        <taxon>Magnoliopsida</taxon>
        <taxon>eudicotyledons</taxon>
        <taxon>Gunneridae</taxon>
        <taxon>Pentapetalae</taxon>
        <taxon>rosids</taxon>
        <taxon>fabids</taxon>
        <taxon>Cucurbitales</taxon>
        <taxon>Cucurbitaceae</taxon>
        <taxon>Momordiceae</taxon>
        <taxon>Momordica</taxon>
    </lineage>
</organism>
<evidence type="ECO:0000256" key="1">
    <source>
        <dbReference type="ARBA" id="ARBA00022737"/>
    </source>
</evidence>
<dbReference type="NCBIfam" id="TIGR00756">
    <property type="entry name" value="PPR"/>
    <property type="match status" value="2"/>
</dbReference>
<dbReference type="GeneID" id="111016111"/>
<dbReference type="KEGG" id="mcha:111016111"/>
<dbReference type="Pfam" id="PF01535">
    <property type="entry name" value="PPR"/>
    <property type="match status" value="2"/>
</dbReference>
<dbReference type="PROSITE" id="PS51375">
    <property type="entry name" value="PPR"/>
    <property type="match status" value="3"/>
</dbReference>
<dbReference type="OrthoDB" id="185373at2759"/>
<dbReference type="InterPro" id="IPR002885">
    <property type="entry name" value="PPR_rpt"/>
</dbReference>
<dbReference type="PANTHER" id="PTHR46862:SF3">
    <property type="entry name" value="OS07G0661900 PROTEIN"/>
    <property type="match status" value="1"/>
</dbReference>
<accession>A0A6J1D001</accession>
<dbReference type="Proteomes" id="UP000504603">
    <property type="component" value="Unplaced"/>
</dbReference>
<dbReference type="InterPro" id="IPR011990">
    <property type="entry name" value="TPR-like_helical_dom_sf"/>
</dbReference>
<reference evidence="4" key="1">
    <citation type="submission" date="2025-08" db="UniProtKB">
        <authorList>
            <consortium name="RefSeq"/>
        </authorList>
    </citation>
    <scope>IDENTIFICATION</scope>
    <source>
        <strain evidence="4">OHB3-1</strain>
    </source>
</reference>
<gene>
    <name evidence="4" type="primary">LOC111016111</name>
</gene>
<dbReference type="Pfam" id="PF13041">
    <property type="entry name" value="PPR_2"/>
    <property type="match status" value="1"/>
</dbReference>